<dbReference type="OrthoDB" id="9810816at2"/>
<dbReference type="GO" id="GO:0071973">
    <property type="term" value="P:bacterial-type flagellum-dependent cell motility"/>
    <property type="evidence" value="ECO:0007669"/>
    <property type="project" value="TreeGrafter"/>
</dbReference>
<gene>
    <name evidence="8" type="ORF">METUNv1_00336</name>
</gene>
<evidence type="ECO:0000256" key="3">
    <source>
        <dbReference type="ARBA" id="ARBA00023054"/>
    </source>
</evidence>
<evidence type="ECO:0000259" key="6">
    <source>
        <dbReference type="Pfam" id="PF02465"/>
    </source>
</evidence>
<dbReference type="GO" id="GO:0009424">
    <property type="term" value="C:bacterial-type flagellum hook"/>
    <property type="evidence" value="ECO:0007669"/>
    <property type="project" value="UniProtKB-UniRule"/>
</dbReference>
<feature type="domain" description="Flagellar hook-associated protein 2 C-terminal" evidence="7">
    <location>
        <begin position="235"/>
        <end position="454"/>
    </location>
</feature>
<keyword evidence="4 5" id="KW-0975">Bacterial flagellum</keyword>
<comment type="similarity">
    <text evidence="1 5">Belongs to the FliD family.</text>
</comment>
<dbReference type="Proteomes" id="UP000005019">
    <property type="component" value="Unassembled WGS sequence"/>
</dbReference>
<dbReference type="EMBL" id="AFHG01000029">
    <property type="protein sequence ID" value="EGK73165.1"/>
    <property type="molecule type" value="Genomic_DNA"/>
</dbReference>
<comment type="subcellular location">
    <subcellularLocation>
        <location evidence="5">Secreted</location>
    </subcellularLocation>
    <subcellularLocation>
        <location evidence="5">Bacterial flagellum</location>
    </subcellularLocation>
</comment>
<comment type="subunit">
    <text evidence="2 5">Homopentamer.</text>
</comment>
<feature type="domain" description="Flagellar hook-associated protein 2 N-terminal" evidence="6">
    <location>
        <begin position="10"/>
        <end position="105"/>
    </location>
</feature>
<evidence type="ECO:0000313" key="8">
    <source>
        <dbReference type="EMBL" id="EGK73165.1"/>
    </source>
</evidence>
<dbReference type="STRING" id="1000565.METUNv1_00336"/>
<dbReference type="InterPro" id="IPR010809">
    <property type="entry name" value="FliD_C"/>
</dbReference>
<keyword evidence="8" id="KW-0969">Cilium</keyword>
<accession>F5R7V4</accession>
<organism evidence="8 9">
    <name type="scientific">Methyloversatilis universalis (strain ATCC BAA-1314 / DSM 25237 / JCM 13912 / CCUG 52030 / FAM5)</name>
    <dbReference type="NCBI Taxonomy" id="1000565"/>
    <lineage>
        <taxon>Bacteria</taxon>
        <taxon>Pseudomonadati</taxon>
        <taxon>Pseudomonadota</taxon>
        <taxon>Betaproteobacteria</taxon>
        <taxon>Nitrosomonadales</taxon>
        <taxon>Sterolibacteriaceae</taxon>
        <taxon>Methyloversatilis</taxon>
    </lineage>
</organism>
<evidence type="ECO:0000256" key="4">
    <source>
        <dbReference type="ARBA" id="ARBA00023143"/>
    </source>
</evidence>
<keyword evidence="5" id="KW-0964">Secreted</keyword>
<comment type="caution">
    <text evidence="8">The sequence shown here is derived from an EMBL/GenBank/DDBJ whole genome shotgun (WGS) entry which is preliminary data.</text>
</comment>
<keyword evidence="3" id="KW-0175">Coiled coil</keyword>
<evidence type="ECO:0000256" key="2">
    <source>
        <dbReference type="ARBA" id="ARBA00011255"/>
    </source>
</evidence>
<evidence type="ECO:0000259" key="7">
    <source>
        <dbReference type="Pfam" id="PF07195"/>
    </source>
</evidence>
<dbReference type="PANTHER" id="PTHR30288">
    <property type="entry name" value="FLAGELLAR CAP/ASSEMBLY PROTEIN FLID"/>
    <property type="match status" value="1"/>
</dbReference>
<dbReference type="eggNOG" id="COG1345">
    <property type="taxonomic scope" value="Bacteria"/>
</dbReference>
<comment type="function">
    <text evidence="5">Required for morphogenesis and for the elongation of the flagellar filament by facilitating polymerization of the flagellin monomers at the tip of growing filament. Forms a capping structure, which prevents flagellin subunits (transported through the central channel of the flagellum) from leaking out without polymerization at the distal end.</text>
</comment>
<protein>
    <recommendedName>
        <fullName evidence="5">Flagellar hook-associated protein 2</fullName>
        <shortName evidence="5">HAP2</shortName>
    </recommendedName>
    <alternativeName>
        <fullName evidence="5">Flagellar cap protein</fullName>
    </alternativeName>
</protein>
<dbReference type="InterPro" id="IPR040026">
    <property type="entry name" value="FliD"/>
</dbReference>
<dbReference type="GO" id="GO:0005576">
    <property type="term" value="C:extracellular region"/>
    <property type="evidence" value="ECO:0007669"/>
    <property type="project" value="UniProtKB-SubCell"/>
</dbReference>
<evidence type="ECO:0000256" key="5">
    <source>
        <dbReference type="RuleBase" id="RU362066"/>
    </source>
</evidence>
<keyword evidence="9" id="KW-1185">Reference proteome</keyword>
<keyword evidence="8" id="KW-0282">Flagellum</keyword>
<dbReference type="PANTHER" id="PTHR30288:SF0">
    <property type="entry name" value="FLAGELLAR HOOK-ASSOCIATED PROTEIN 2"/>
    <property type="match status" value="1"/>
</dbReference>
<sequence length="469" mass="47722">MASSLAFGTNLDINTIVTQLMTVEKRPLTLLAAKQSAIDAKISSYGMLKSAFSTLQTAAEGLSKADVFAARKATIADGNVATVAASTTATPGNYSIEVSSLARAQVTASAAFAGGSSATVGSGTLTIELGSYSGGAFTVNPDKTPVTVTIPNTATSLGDVRDAINAANAGVTASLLNDGTGTRLVIASKEGGTANTVRITANDSDGDNTDAAGLSRLTYDASTGGSSNMSEKVTATDALLKVNGIDVVSSTNTLTSTIEGVTLTLKNTNVGSPTTLTVSNDSSGAKAAVDKLVKSYNDAILTIKNQTAYNSTTDKGAALSGESTVLSLRSRLASVVTGEIAPGVSLASIGVSVQKDGSLKVDSDKLATALDNGKAKALFVGSTGVTGLASRIDSMIAAAIDDEGLIGNRLAGMDDAKKAMKVQEERLNTRMDLIEARYRRQFSALDSMISSMNQTSAYLTKQLASLSSS</sequence>
<proteinExistence type="inferred from homology"/>
<keyword evidence="8" id="KW-0966">Cell projection</keyword>
<dbReference type="Pfam" id="PF07195">
    <property type="entry name" value="FliD_C"/>
    <property type="match status" value="1"/>
</dbReference>
<dbReference type="InterPro" id="IPR003481">
    <property type="entry name" value="FliD_N"/>
</dbReference>
<name>F5R7V4_METUF</name>
<reference evidence="8 9" key="1">
    <citation type="journal article" date="2011" name="J. Bacteriol.">
        <title>Genome sequence of Methyloversatilis universalis FAM5T, a methylotrophic representative of the order Rhodocyclales.</title>
        <authorList>
            <person name="Kittichotirat W."/>
            <person name="Good N.M."/>
            <person name="Hall R."/>
            <person name="Bringel F."/>
            <person name="Lajus A."/>
            <person name="Medigue C."/>
            <person name="Smalley N.E."/>
            <person name="Beck D."/>
            <person name="Bumgarner R."/>
            <person name="Vuilleumier S."/>
            <person name="Kalyuzhnaya M.G."/>
        </authorList>
    </citation>
    <scope>NUCLEOTIDE SEQUENCE [LARGE SCALE GENOMIC DNA]</scope>
    <source>
        <strain evidence="9">ATCC BAA-1314 / JCM 13912 / FAM5</strain>
    </source>
</reference>
<dbReference type="GO" id="GO:0009421">
    <property type="term" value="C:bacterial-type flagellum filament cap"/>
    <property type="evidence" value="ECO:0007669"/>
    <property type="project" value="InterPro"/>
</dbReference>
<dbReference type="RefSeq" id="WP_008058199.1">
    <property type="nucleotide sequence ID" value="NZ_AFHG01000029.1"/>
</dbReference>
<evidence type="ECO:0000313" key="9">
    <source>
        <dbReference type="Proteomes" id="UP000005019"/>
    </source>
</evidence>
<evidence type="ECO:0000256" key="1">
    <source>
        <dbReference type="ARBA" id="ARBA00009764"/>
    </source>
</evidence>
<dbReference type="Pfam" id="PF02465">
    <property type="entry name" value="FliD_N"/>
    <property type="match status" value="1"/>
</dbReference>
<dbReference type="GO" id="GO:0007155">
    <property type="term" value="P:cell adhesion"/>
    <property type="evidence" value="ECO:0007669"/>
    <property type="project" value="InterPro"/>
</dbReference>
<dbReference type="AlphaFoldDB" id="F5R7V4"/>